<dbReference type="InterPro" id="IPR005887">
    <property type="entry name" value="GH92_a_mannosidase_put"/>
</dbReference>
<comment type="subunit">
    <text evidence="2">Monomer.</text>
</comment>
<dbReference type="InterPro" id="IPR008928">
    <property type="entry name" value="6-hairpin_glycosidase_sf"/>
</dbReference>
<keyword evidence="7" id="KW-0378">Hydrolase</keyword>
<accession>A0A5B8VRJ6</accession>
<dbReference type="FunFam" id="3.30.2080.10:FF:000001">
    <property type="entry name" value="Alpha-1,2-mannosidase subfamily"/>
    <property type="match status" value="1"/>
</dbReference>
<gene>
    <name evidence="7" type="ORF">FSB73_07295</name>
</gene>
<dbReference type="Gene3D" id="3.30.2080.10">
    <property type="entry name" value="GH92 mannosidase domain"/>
    <property type="match status" value="1"/>
</dbReference>
<dbReference type="PANTHER" id="PTHR12143">
    <property type="entry name" value="PEPTIDE N-GLYCANASE PNGASE -RELATED"/>
    <property type="match status" value="1"/>
</dbReference>
<evidence type="ECO:0000259" key="5">
    <source>
        <dbReference type="Pfam" id="PF07971"/>
    </source>
</evidence>
<dbReference type="SUPFAM" id="SSF48208">
    <property type="entry name" value="Six-hairpin glycosidases"/>
    <property type="match status" value="1"/>
</dbReference>
<dbReference type="InterPro" id="IPR050883">
    <property type="entry name" value="PNGase"/>
</dbReference>
<dbReference type="KEGG" id="agi:FSB73_07295"/>
<dbReference type="AlphaFoldDB" id="A0A5B8VRJ6"/>
<reference evidence="7 8" key="1">
    <citation type="journal article" date="2017" name="Int. J. Syst. Evol. Microbiol.">
        <title>Arachidicoccus ginsenosidivorans sp. nov., with ginsenoside-converting activity isolated from ginseng cultivating soil.</title>
        <authorList>
            <person name="Siddiqi M.Z."/>
            <person name="Aslam Z."/>
            <person name="Im W.T."/>
        </authorList>
    </citation>
    <scope>NUCLEOTIDE SEQUENCE [LARGE SCALE GENOMIC DNA]</scope>
    <source>
        <strain evidence="7 8">Gsoil 809</strain>
    </source>
</reference>
<comment type="cofactor">
    <cofactor evidence="1">
        <name>Ca(2+)</name>
        <dbReference type="ChEBI" id="CHEBI:29108"/>
    </cofactor>
</comment>
<dbReference type="GO" id="GO:0005829">
    <property type="term" value="C:cytosol"/>
    <property type="evidence" value="ECO:0007669"/>
    <property type="project" value="TreeGrafter"/>
</dbReference>
<evidence type="ECO:0000313" key="8">
    <source>
        <dbReference type="Proteomes" id="UP000321291"/>
    </source>
</evidence>
<dbReference type="PANTHER" id="PTHR12143:SF39">
    <property type="entry name" value="SECRETED PROTEIN"/>
    <property type="match status" value="1"/>
</dbReference>
<proteinExistence type="predicted"/>
<dbReference type="InterPro" id="IPR014718">
    <property type="entry name" value="GH-type_carb-bd"/>
</dbReference>
<dbReference type="OrthoDB" id="9758101at2"/>
<feature type="signal peptide" evidence="4">
    <location>
        <begin position="1"/>
        <end position="22"/>
    </location>
</feature>
<dbReference type="Proteomes" id="UP000321291">
    <property type="component" value="Chromosome"/>
</dbReference>
<dbReference type="InterPro" id="IPR012939">
    <property type="entry name" value="Glyco_hydro_92"/>
</dbReference>
<evidence type="ECO:0000256" key="2">
    <source>
        <dbReference type="ARBA" id="ARBA00011245"/>
    </source>
</evidence>
<organism evidence="7 8">
    <name type="scientific">Arachidicoccus ginsenosidivorans</name>
    <dbReference type="NCBI Taxonomy" id="496057"/>
    <lineage>
        <taxon>Bacteria</taxon>
        <taxon>Pseudomonadati</taxon>
        <taxon>Bacteroidota</taxon>
        <taxon>Chitinophagia</taxon>
        <taxon>Chitinophagales</taxon>
        <taxon>Chitinophagaceae</taxon>
        <taxon>Arachidicoccus</taxon>
    </lineage>
</organism>
<keyword evidence="4" id="KW-0732">Signal</keyword>
<dbReference type="Gene3D" id="2.70.98.10">
    <property type="match status" value="1"/>
</dbReference>
<dbReference type="GO" id="GO:0006516">
    <property type="term" value="P:glycoprotein catabolic process"/>
    <property type="evidence" value="ECO:0007669"/>
    <property type="project" value="TreeGrafter"/>
</dbReference>
<dbReference type="Pfam" id="PF17678">
    <property type="entry name" value="Glyco_hydro_92N"/>
    <property type="match status" value="1"/>
</dbReference>
<evidence type="ECO:0000256" key="4">
    <source>
        <dbReference type="SAM" id="SignalP"/>
    </source>
</evidence>
<name>A0A5B8VRJ6_9BACT</name>
<evidence type="ECO:0000313" key="7">
    <source>
        <dbReference type="EMBL" id="QEC74217.1"/>
    </source>
</evidence>
<dbReference type="InterPro" id="IPR041371">
    <property type="entry name" value="GH92_N"/>
</dbReference>
<keyword evidence="8" id="KW-1185">Reference proteome</keyword>
<feature type="chain" id="PRO_5023118126" evidence="4">
    <location>
        <begin position="23"/>
        <end position="755"/>
    </location>
</feature>
<feature type="domain" description="Glycosyl hydrolase family 92" evidence="5">
    <location>
        <begin position="271"/>
        <end position="733"/>
    </location>
</feature>
<sequence>MKFLSKKILFICGLSWSTMLLSQSSTVTQYVNPFIGTGAVNGSSLSGNNFPGATTPFGMVQLSPDTKEAPDWSVASGYNYNDKSIYGFSHTHLSGTGVGDLFDISLMPYSRQRKYPIYSRFDHEEENAKPGYYQVNLLEDQIKVELTATQHAGFQKYTYHKDSAEFVLLDLDHSMPKGSWGCRIIAAQIKIIDKHTIEGFRIITGWVPLRKIYFYAQFSKPIIRQKLQNGSTLYKNQSIINGTDLKAYLKFEKNSNPLLVKLALSPVSTENAKANLEAEIPNWDINNTTEQANNLWQKELGKIQIEGTEKQKRIFYTAMYHAFTQPNKLSDVNGDYMAADYTTRNEPNGYYSTFSLWDMYRAAAPLYTILQPKKTSAFVNSMIDHYKEFGLLPIWGLWGQENYCMIGNHAIPVVVNAVLNHLPGINPKAAYEAVKNSSLTSHINAPFDIWENYHYMPENLQSQSVSITLEMSYDDWCVAQLAQRLGKTEDYKHFMDRSKYYKNLYDANSGFFRAKNDKKAWIEPFSPLNYGANGGNPYTEGNAWQYLWYVPQDIPSLISLIGGKSMFIKRLDSLFTLKDSTVKLNNNASGLIGQYAHGNEPSHHIAYLYDYAGVPWKTQFYTHKILQEMYNDSFSGYAGNEDCGQMASWYIFSAMGFYPVNPANGIFAIGSPLLQQATINLPSGKTFTVNAKNVSNENIYIQSATLNGRPFTHTYLTIHNIQNGGKLVFIMGDKPNKKWGTNKEDIPPYSIFNKN</sequence>
<dbReference type="NCBIfam" id="TIGR01180">
    <property type="entry name" value="aman2_put"/>
    <property type="match status" value="1"/>
</dbReference>
<dbReference type="GO" id="GO:0000224">
    <property type="term" value="F:peptide-N4-(N-acetyl-beta-glucosaminyl)asparagine amidase activity"/>
    <property type="evidence" value="ECO:0007669"/>
    <property type="project" value="TreeGrafter"/>
</dbReference>
<evidence type="ECO:0000256" key="3">
    <source>
        <dbReference type="ARBA" id="ARBA00022837"/>
    </source>
</evidence>
<evidence type="ECO:0000259" key="6">
    <source>
        <dbReference type="Pfam" id="PF17678"/>
    </source>
</evidence>
<feature type="domain" description="Glycosyl hydrolase family 92 N-terminal" evidence="6">
    <location>
        <begin position="30"/>
        <end position="265"/>
    </location>
</feature>
<dbReference type="Gene3D" id="1.20.1610.10">
    <property type="entry name" value="alpha-1,2-mannosidases domains"/>
    <property type="match status" value="1"/>
</dbReference>
<dbReference type="Pfam" id="PF07971">
    <property type="entry name" value="Glyco_hydro_92"/>
    <property type="match status" value="1"/>
</dbReference>
<dbReference type="Gene3D" id="1.20.1050.60">
    <property type="entry name" value="alpha-1,2-mannosidase"/>
    <property type="match status" value="1"/>
</dbReference>
<dbReference type="GO" id="GO:0005975">
    <property type="term" value="P:carbohydrate metabolic process"/>
    <property type="evidence" value="ECO:0007669"/>
    <property type="project" value="InterPro"/>
</dbReference>
<dbReference type="EMBL" id="CP042434">
    <property type="protein sequence ID" value="QEC74217.1"/>
    <property type="molecule type" value="Genomic_DNA"/>
</dbReference>
<keyword evidence="3" id="KW-0106">Calcium</keyword>
<evidence type="ECO:0000256" key="1">
    <source>
        <dbReference type="ARBA" id="ARBA00001913"/>
    </source>
</evidence>
<protein>
    <submittedName>
        <fullName evidence="7">Glycoside hydrolase family 92 protein</fullName>
    </submittedName>
</protein>
<dbReference type="GO" id="GO:0030246">
    <property type="term" value="F:carbohydrate binding"/>
    <property type="evidence" value="ECO:0007669"/>
    <property type="project" value="InterPro"/>
</dbReference>